<feature type="transmembrane region" description="Helical" evidence="1">
    <location>
        <begin position="101"/>
        <end position="120"/>
    </location>
</feature>
<feature type="domain" description="Archaeal glycosylation protein B peripheral" evidence="2">
    <location>
        <begin position="738"/>
        <end position="787"/>
    </location>
</feature>
<keyword evidence="1" id="KW-0812">Transmembrane</keyword>
<feature type="transmembrane region" description="Helical" evidence="1">
    <location>
        <begin position="491"/>
        <end position="509"/>
    </location>
</feature>
<dbReference type="Proteomes" id="UP000324104">
    <property type="component" value="Unassembled WGS sequence"/>
</dbReference>
<feature type="transmembrane region" description="Helical" evidence="1">
    <location>
        <begin position="581"/>
        <end position="602"/>
    </location>
</feature>
<organism evidence="3 4">
    <name type="scientific">Natrialba swarupiae</name>
    <dbReference type="NCBI Taxonomy" id="2448032"/>
    <lineage>
        <taxon>Archaea</taxon>
        <taxon>Methanobacteriati</taxon>
        <taxon>Methanobacteriota</taxon>
        <taxon>Stenosarchaea group</taxon>
        <taxon>Halobacteria</taxon>
        <taxon>Halobacteriales</taxon>
        <taxon>Natrialbaceae</taxon>
        <taxon>Natrialba</taxon>
    </lineage>
</organism>
<evidence type="ECO:0000256" key="1">
    <source>
        <dbReference type="SAM" id="Phobius"/>
    </source>
</evidence>
<dbReference type="InterPro" id="IPR041154">
    <property type="entry name" value="AglB_P1"/>
</dbReference>
<keyword evidence="1" id="KW-0472">Membrane</keyword>
<comment type="caution">
    <text evidence="3">The sequence shown here is derived from an EMBL/GenBank/DDBJ whole genome shotgun (WGS) entry which is preliminary data.</text>
</comment>
<feature type="transmembrane region" description="Helical" evidence="1">
    <location>
        <begin position="467"/>
        <end position="485"/>
    </location>
</feature>
<dbReference type="AlphaFoldDB" id="A0A5D5AM92"/>
<feature type="transmembrane region" description="Helical" evidence="1">
    <location>
        <begin position="345"/>
        <end position="367"/>
    </location>
</feature>
<sequence>MVDEPTTIADATATFCEEYKDGEQSIESVLAVDAEYDAWTVDDVSVDAETVGELVSRGIVTAVDGGYRISSRTAVRDGVDGSDADGGESASGLPFTTTFDLRAAGALAGALAFLFGMRILNYEEVMRGDHVVSPANDPYHYRYWMEELLAESDGITDIGIVANLPPGAAERRPLTHSVHWFLAELLGGDQWAADQVAAWLPVVATLALGVVVYWLAVVVADDVRVGIASVILFALTPAHAVYTGIGFLEHRLHQYVWLGVTMLALAWLAVDLQRRRRAAGSSDGGFEPVRGHLLSPWTWIASVALGASIAFSMHAWGGSVLMLVPLAAYAGLKAPLDARAGLSPLLANAPVVAGLALGWGIATALHLRLGWHESFVAVVPVLVVVGALVVAVFGELWYRLEWPTAPLVGLEVALVGVGIWALRAYRSAEWNRLTERADALFFREGATESGSIFAADNAYVFEPMMQLGFDFYLAILTLGWAWWVASRRYEPGWLVIAVYALFWLGLAAFQGRFAGQLTIPLSVLGGLALLTLLARAGLVRVPGPFRHSSDSRRAETATNRGTVADGGRRRSILVPTDLRTIVALVGIVLLICGTSLVFAPALTAQTAHGDAQFEAATTIAEHAGETEREYPETYVLSNWGDNRMYNYFVNGESETYSYASQTFGEFQTDDDPDGWYERFDEDDVGYVVMTGSSGYHEESSHVQLHNYLGTGSAETEPLEHYRTIYVSSEATAFAVVPGATITVPGEPGETVALETEVTVTGVTFPYERDVTVDENGTATVTVPYPGEYTVGDREVDVPPEAVEDGESIALE</sequence>
<feature type="transmembrane region" description="Helical" evidence="1">
    <location>
        <begin position="254"/>
        <end position="272"/>
    </location>
</feature>
<evidence type="ECO:0000313" key="3">
    <source>
        <dbReference type="EMBL" id="TYT62133.1"/>
    </source>
</evidence>
<keyword evidence="1" id="KW-1133">Transmembrane helix</keyword>
<evidence type="ECO:0000313" key="4">
    <source>
        <dbReference type="Proteomes" id="UP000324104"/>
    </source>
</evidence>
<feature type="transmembrane region" description="Helical" evidence="1">
    <location>
        <begin position="227"/>
        <end position="248"/>
    </location>
</feature>
<keyword evidence="4" id="KW-1185">Reference proteome</keyword>
<feature type="transmembrane region" description="Helical" evidence="1">
    <location>
        <begin position="374"/>
        <end position="398"/>
    </location>
</feature>
<name>A0A5D5AM92_9EURY</name>
<feature type="transmembrane region" description="Helical" evidence="1">
    <location>
        <begin position="196"/>
        <end position="220"/>
    </location>
</feature>
<proteinExistence type="predicted"/>
<dbReference type="EMBL" id="VTAW01000010">
    <property type="protein sequence ID" value="TYT62133.1"/>
    <property type="molecule type" value="Genomic_DNA"/>
</dbReference>
<protein>
    <submittedName>
        <fullName evidence="3">MFS transporter</fullName>
    </submittedName>
</protein>
<evidence type="ECO:0000259" key="2">
    <source>
        <dbReference type="Pfam" id="PF18079"/>
    </source>
</evidence>
<reference evidence="3 4" key="1">
    <citation type="submission" date="2019-08" db="EMBL/GenBank/DDBJ databases">
        <title>Archaea genome.</title>
        <authorList>
            <person name="Kajale S."/>
            <person name="Shouche Y."/>
            <person name="Deshpande N."/>
            <person name="Sharma A."/>
        </authorList>
    </citation>
    <scope>NUCLEOTIDE SEQUENCE [LARGE SCALE GENOMIC DNA]</scope>
    <source>
        <strain evidence="3 4">ESP3B_9</strain>
    </source>
</reference>
<feature type="transmembrane region" description="Helical" evidence="1">
    <location>
        <begin position="521"/>
        <end position="538"/>
    </location>
</feature>
<dbReference type="Pfam" id="PF18079">
    <property type="entry name" value="AglB_L1"/>
    <property type="match status" value="1"/>
</dbReference>
<dbReference type="RefSeq" id="WP_149081220.1">
    <property type="nucleotide sequence ID" value="NZ_VTAW01000010.1"/>
</dbReference>
<accession>A0A5D5AM92</accession>
<gene>
    <name evidence="3" type="ORF">FYC77_09240</name>
</gene>